<evidence type="ECO:0000259" key="11">
    <source>
        <dbReference type="PROSITE" id="PS50109"/>
    </source>
</evidence>
<dbReference type="SMART" id="SM00342">
    <property type="entry name" value="HTH_ARAC"/>
    <property type="match status" value="1"/>
</dbReference>
<dbReference type="Gene3D" id="1.10.287.130">
    <property type="match status" value="1"/>
</dbReference>
<feature type="transmembrane region" description="Helical" evidence="9">
    <location>
        <begin position="772"/>
        <end position="792"/>
    </location>
</feature>
<dbReference type="Pfam" id="PF00072">
    <property type="entry name" value="Response_reg"/>
    <property type="match status" value="1"/>
</dbReference>
<dbReference type="InterPro" id="IPR011006">
    <property type="entry name" value="CheY-like_superfamily"/>
</dbReference>
<keyword evidence="4" id="KW-0808">Transferase</keyword>
<dbReference type="Gene3D" id="3.40.50.2300">
    <property type="match status" value="1"/>
</dbReference>
<keyword evidence="3 8" id="KW-0597">Phosphoprotein</keyword>
<dbReference type="InterPro" id="IPR003661">
    <property type="entry name" value="HisK_dim/P_dom"/>
</dbReference>
<dbReference type="SUPFAM" id="SSF46689">
    <property type="entry name" value="Homeodomain-like"/>
    <property type="match status" value="1"/>
</dbReference>
<dbReference type="Proteomes" id="UP000032352">
    <property type="component" value="Chromosome"/>
</dbReference>
<dbReference type="SUPFAM" id="SSF63829">
    <property type="entry name" value="Calcium-dependent phosphotriesterase"/>
    <property type="match status" value="1"/>
</dbReference>
<dbReference type="InterPro" id="IPR013783">
    <property type="entry name" value="Ig-like_fold"/>
</dbReference>
<dbReference type="Gene3D" id="1.10.10.60">
    <property type="entry name" value="Homeodomain-like"/>
    <property type="match status" value="1"/>
</dbReference>
<dbReference type="PROSITE" id="PS01124">
    <property type="entry name" value="HTH_ARAC_FAMILY_2"/>
    <property type="match status" value="1"/>
</dbReference>
<keyword evidence="5" id="KW-0418">Kinase</keyword>
<feature type="modified residue" description="4-aspartylphosphate" evidence="8">
    <location>
        <position position="1169"/>
    </location>
</feature>
<evidence type="ECO:0000256" key="4">
    <source>
        <dbReference type="ARBA" id="ARBA00022679"/>
    </source>
</evidence>
<dbReference type="GO" id="GO:0003700">
    <property type="term" value="F:DNA-binding transcription factor activity"/>
    <property type="evidence" value="ECO:0007669"/>
    <property type="project" value="InterPro"/>
</dbReference>
<evidence type="ECO:0000256" key="5">
    <source>
        <dbReference type="ARBA" id="ARBA00022777"/>
    </source>
</evidence>
<dbReference type="InterPro" id="IPR005467">
    <property type="entry name" value="His_kinase_dom"/>
</dbReference>
<dbReference type="GO" id="GO:0000155">
    <property type="term" value="F:phosphorelay sensor kinase activity"/>
    <property type="evidence" value="ECO:0007669"/>
    <property type="project" value="InterPro"/>
</dbReference>
<evidence type="ECO:0000256" key="9">
    <source>
        <dbReference type="SAM" id="Phobius"/>
    </source>
</evidence>
<dbReference type="KEGG" id="tvd:SG34_019215"/>
<dbReference type="InterPro" id="IPR011123">
    <property type="entry name" value="Y_Y_Y"/>
</dbReference>
<dbReference type="SMART" id="SM00448">
    <property type="entry name" value="REC"/>
    <property type="match status" value="1"/>
</dbReference>
<dbReference type="InterPro" id="IPR001789">
    <property type="entry name" value="Sig_transdc_resp-reg_receiver"/>
</dbReference>
<dbReference type="GO" id="GO:0043565">
    <property type="term" value="F:sequence-specific DNA binding"/>
    <property type="evidence" value="ECO:0007669"/>
    <property type="project" value="InterPro"/>
</dbReference>
<evidence type="ECO:0000256" key="2">
    <source>
        <dbReference type="ARBA" id="ARBA00012438"/>
    </source>
</evidence>
<dbReference type="InterPro" id="IPR003594">
    <property type="entry name" value="HATPase_dom"/>
</dbReference>
<evidence type="ECO:0000313" key="13">
    <source>
        <dbReference type="EMBL" id="WDE03508.1"/>
    </source>
</evidence>
<dbReference type="InterPro" id="IPR004358">
    <property type="entry name" value="Sig_transdc_His_kin-like_C"/>
</dbReference>
<dbReference type="PANTHER" id="PTHR43547">
    <property type="entry name" value="TWO-COMPONENT HISTIDINE KINASE"/>
    <property type="match status" value="1"/>
</dbReference>
<comment type="catalytic activity">
    <reaction evidence="1">
        <text>ATP + protein L-histidine = ADP + protein N-phospho-L-histidine.</text>
        <dbReference type="EC" id="2.7.13.3"/>
    </reaction>
</comment>
<dbReference type="Pfam" id="PF07495">
    <property type="entry name" value="Y_Y_Y"/>
    <property type="match status" value="1"/>
</dbReference>
<keyword evidence="6" id="KW-0805">Transcription regulation</keyword>
<dbReference type="InterPro" id="IPR036890">
    <property type="entry name" value="HATPase_C_sf"/>
</dbReference>
<feature type="domain" description="Response regulatory" evidence="12">
    <location>
        <begin position="1121"/>
        <end position="1236"/>
    </location>
</feature>
<feature type="domain" description="HTH araC/xylS-type" evidence="10">
    <location>
        <begin position="1273"/>
        <end position="1371"/>
    </location>
</feature>
<dbReference type="InterPro" id="IPR036097">
    <property type="entry name" value="HisK_dim/P_sf"/>
</dbReference>
<organism evidence="13 14">
    <name type="scientific">Thalassomonas viridans</name>
    <dbReference type="NCBI Taxonomy" id="137584"/>
    <lineage>
        <taxon>Bacteria</taxon>
        <taxon>Pseudomonadati</taxon>
        <taxon>Pseudomonadota</taxon>
        <taxon>Gammaproteobacteria</taxon>
        <taxon>Alteromonadales</taxon>
        <taxon>Colwelliaceae</taxon>
        <taxon>Thalassomonas</taxon>
    </lineage>
</organism>
<dbReference type="PROSITE" id="PS50110">
    <property type="entry name" value="RESPONSE_REGULATORY"/>
    <property type="match status" value="1"/>
</dbReference>
<keyword evidence="9" id="KW-1133">Transmembrane helix</keyword>
<dbReference type="SUPFAM" id="SSF47384">
    <property type="entry name" value="Homodimeric domain of signal transducing histidine kinase"/>
    <property type="match status" value="1"/>
</dbReference>
<evidence type="ECO:0000259" key="10">
    <source>
        <dbReference type="PROSITE" id="PS01124"/>
    </source>
</evidence>
<reference evidence="13 14" key="1">
    <citation type="journal article" date="2015" name="Genome Announc.">
        <title>Draft Genome Sequences of Marine Isolates of Thalassomonas viridans and Thalassomonas actiniarum.</title>
        <authorList>
            <person name="Olonade I."/>
            <person name="van Zyl L.J."/>
            <person name="Trindade M."/>
        </authorList>
    </citation>
    <scope>NUCLEOTIDE SEQUENCE [LARGE SCALE GENOMIC DNA]</scope>
    <source>
        <strain evidence="13 14">XOM25</strain>
    </source>
</reference>
<evidence type="ECO:0000256" key="7">
    <source>
        <dbReference type="ARBA" id="ARBA00023163"/>
    </source>
</evidence>
<accession>A0AAF0C7B1</accession>
<keyword evidence="7" id="KW-0804">Transcription</keyword>
<dbReference type="PRINTS" id="PR00344">
    <property type="entry name" value="BCTRLSENSOR"/>
</dbReference>
<dbReference type="SMART" id="SM00387">
    <property type="entry name" value="HATPase_c"/>
    <property type="match status" value="1"/>
</dbReference>
<dbReference type="InterPro" id="IPR015943">
    <property type="entry name" value="WD40/YVTN_repeat-like_dom_sf"/>
</dbReference>
<dbReference type="EC" id="2.7.13.3" evidence="2"/>
<evidence type="ECO:0000256" key="8">
    <source>
        <dbReference type="PROSITE-ProRule" id="PRU00169"/>
    </source>
</evidence>
<dbReference type="CDD" id="cd00082">
    <property type="entry name" value="HisKA"/>
    <property type="match status" value="1"/>
</dbReference>
<proteinExistence type="predicted"/>
<dbReference type="Gene3D" id="2.130.10.10">
    <property type="entry name" value="YVTN repeat-like/Quinoprotein amine dehydrogenase"/>
    <property type="match status" value="2"/>
</dbReference>
<keyword evidence="14" id="KW-1185">Reference proteome</keyword>
<dbReference type="InterPro" id="IPR018060">
    <property type="entry name" value="HTH_AraC"/>
</dbReference>
<dbReference type="Gene3D" id="3.30.565.10">
    <property type="entry name" value="Histidine kinase-like ATPase, C-terminal domain"/>
    <property type="match status" value="1"/>
</dbReference>
<dbReference type="FunFam" id="3.30.565.10:FF:000006">
    <property type="entry name" value="Sensor histidine kinase WalK"/>
    <property type="match status" value="1"/>
</dbReference>
<evidence type="ECO:0000256" key="6">
    <source>
        <dbReference type="ARBA" id="ARBA00023015"/>
    </source>
</evidence>
<dbReference type="SUPFAM" id="SSF52172">
    <property type="entry name" value="CheY-like"/>
    <property type="match status" value="1"/>
</dbReference>
<dbReference type="SUPFAM" id="SSF55874">
    <property type="entry name" value="ATPase domain of HSP90 chaperone/DNA topoisomerase II/histidine kinase"/>
    <property type="match status" value="1"/>
</dbReference>
<evidence type="ECO:0000259" key="12">
    <source>
        <dbReference type="PROSITE" id="PS50110"/>
    </source>
</evidence>
<dbReference type="Gene3D" id="2.60.40.10">
    <property type="entry name" value="Immunoglobulins"/>
    <property type="match status" value="1"/>
</dbReference>
<dbReference type="GO" id="GO:0005886">
    <property type="term" value="C:plasma membrane"/>
    <property type="evidence" value="ECO:0007669"/>
    <property type="project" value="UniProtKB-ARBA"/>
</dbReference>
<protein>
    <recommendedName>
        <fullName evidence="2">histidine kinase</fullName>
        <ecNumber evidence="2">2.7.13.3</ecNumber>
    </recommendedName>
</protein>
<evidence type="ECO:0000256" key="3">
    <source>
        <dbReference type="ARBA" id="ARBA00022553"/>
    </source>
</evidence>
<dbReference type="Pfam" id="PF00512">
    <property type="entry name" value="HisKA"/>
    <property type="match status" value="1"/>
</dbReference>
<name>A0AAF0C7B1_9GAMM</name>
<gene>
    <name evidence="13" type="ORF">SG34_019215</name>
</gene>
<keyword evidence="9" id="KW-0812">Transmembrane</keyword>
<dbReference type="EMBL" id="CP059733">
    <property type="protein sequence ID" value="WDE03508.1"/>
    <property type="molecule type" value="Genomic_DNA"/>
</dbReference>
<reference evidence="13 14" key="2">
    <citation type="journal article" date="2022" name="Mar. Drugs">
        <title>Bioassay-Guided Fractionation Leads to the Detection of Cholic Acid Generated by the Rare Thalassomonas sp.</title>
        <authorList>
            <person name="Pheiffer F."/>
            <person name="Schneider Y.K."/>
            <person name="Hansen E.H."/>
            <person name="Andersen J.H."/>
            <person name="Isaksson J."/>
            <person name="Busche T."/>
            <person name="R C."/>
            <person name="Kalinowski J."/>
            <person name="Zyl L.V."/>
            <person name="Trindade M."/>
        </authorList>
    </citation>
    <scope>NUCLEOTIDE SEQUENCE [LARGE SCALE GENOMIC DNA]</scope>
    <source>
        <strain evidence="13 14">XOM25</strain>
    </source>
</reference>
<dbReference type="InterPro" id="IPR009057">
    <property type="entry name" value="Homeodomain-like_sf"/>
</dbReference>
<dbReference type="PANTHER" id="PTHR43547:SF2">
    <property type="entry name" value="HYBRID SIGNAL TRANSDUCTION HISTIDINE KINASE C"/>
    <property type="match status" value="1"/>
</dbReference>
<dbReference type="CDD" id="cd00075">
    <property type="entry name" value="HATPase"/>
    <property type="match status" value="1"/>
</dbReference>
<keyword evidence="9" id="KW-0472">Membrane</keyword>
<dbReference type="SMART" id="SM00388">
    <property type="entry name" value="HisKA"/>
    <property type="match status" value="1"/>
</dbReference>
<dbReference type="Pfam" id="PF12833">
    <property type="entry name" value="HTH_18"/>
    <property type="match status" value="1"/>
</dbReference>
<feature type="domain" description="Histidine kinase" evidence="11">
    <location>
        <begin position="842"/>
        <end position="1061"/>
    </location>
</feature>
<evidence type="ECO:0000256" key="1">
    <source>
        <dbReference type="ARBA" id="ARBA00000085"/>
    </source>
</evidence>
<dbReference type="RefSeq" id="WP_044841806.1">
    <property type="nucleotide sequence ID" value="NZ_CP059733.1"/>
</dbReference>
<evidence type="ECO:0000313" key="14">
    <source>
        <dbReference type="Proteomes" id="UP000032352"/>
    </source>
</evidence>
<dbReference type="PROSITE" id="PS50109">
    <property type="entry name" value="HIS_KIN"/>
    <property type="match status" value="1"/>
</dbReference>
<dbReference type="Pfam" id="PF02518">
    <property type="entry name" value="HATPase_c"/>
    <property type="match status" value="1"/>
</dbReference>
<sequence length="1382" mass="155796">MPSCFAGKHHLYFLLVFIQFFLSIAKLNAGETGLFFIENTSFAHLGAGGNNYAIAQSSSGTLFVANRRGLLSFDGTRWQLLENTHNLLPVSIAIDSRDKIYLGNNGDFGYLNRDPQGQYKFHSLTSQLDEGHQVGIIRETIIRPDGVYFRSSRYIYYLTPENKLKLITPSSSSFHRMFVVNDKLLIQERKKALATVYKGQLTPVSSDKFLADKILFGVLPFAGDMLMLTNQNGLYLYNGASFQPFAHQAQELLENNRVYYARLLSNNLIALAIEGKDSGLLVLNPLGGIVKHITAEHGLMDDLINYIYEDHQKGLWLSLSNGLARINLTSPLTYFDQQHQLSGKIYDVTRVQQSLFVSTAKGVYRLTDTDKQNARFTQTLPDNEACYVLLPSSKGVLAACNESIYSIENQKVHKIAAPKFNFLAIHRLSDSSGENTEQYLIGHNRGLGLLQNQANTWHYRAVAEQALTLPIQAISQDKGLQFWLTTRGQGITKVRFENGFHSPPNVSHYDHTHGLPAGYISPSNIDQQLIFSTDEGFYQVNPDAGPTEPLFTPATSLIDPLIGENVYIHQQDNGLIWLKQEAQRGQSNGSQATKIALVSPGRITNDVLLYQWNFEEFTGIVSDIGVSLYVEADGVIWIVNNEQLLRYDSKLKPAARQPKAPVISQITDLSMPDNALFKLPLDRLAPLPYQNNSLRFHFAFASFDRAAFNRFQYRLEGYDEQWSHWSHESFKDYTQITEGEYSFEVRAKDAYGNISDTASLAFEILPPWYRTYWAYGLYLLVLSTFVYAFILYRTRSLKARAKSLEAQVLQRTEEIHSRNVLITQQKQNIEQLLSQKEHFFAHISHEFKTPLTLLLAPTKALLKNNHDPFVRKQLGIIYQNGQRLLSLVNQLLTLTKLSHTDKTGKLSNSRVKLPVNASLTHVINSFASLAEQKGITIRHSFSHEIVVSMQADALERIVFNLLSNALKYSPLNSCIQVSSQINNNELLLKVSDNGCGIAQSEQEKILQPFQRAESQENQKIPGTGLGLAIVCELVNLHQGKLAIDSELGQGASFTVTLPVVCNSQAVNTGPAPENPMPSPAKLKEDLALELNLLVPEEPQPETPVPVVMEPNLTGADSDQKTLLIIEDTPDMRSYIKSLFAQDYYCICAENGEQGIKLALEHLPDVIISDVMMPVKDGYQVCHTLKNHQETSHIPIILLTAKDDIESRKQGWREQADEYLAKPFDQDELKIRVANILHIRELMKRRFGYQLHLQPTPLPANISELSQREQAFLTKFKQVIQDNYMDSLFNLPSAASAMAVSERCLQKKLKTLLDHNFTEYLRTFRLKQACRLLEENQKAMDVADATGFSSQAYFSRCFKAEFGKTASQYQQEHKEKQTSALPA</sequence>